<dbReference type="EMBL" id="FOVI01000002">
    <property type="protein sequence ID" value="SFN23267.1"/>
    <property type="molecule type" value="Genomic_DNA"/>
</dbReference>
<proteinExistence type="predicted"/>
<reference evidence="7" key="1">
    <citation type="submission" date="2016-10" db="EMBL/GenBank/DDBJ databases">
        <authorList>
            <person name="Varghese N."/>
            <person name="Submissions S."/>
        </authorList>
    </citation>
    <scope>NUCLEOTIDE SEQUENCE [LARGE SCALE GENOMIC DNA]</scope>
    <source>
        <strain evidence="7">DS-12</strain>
    </source>
</reference>
<dbReference type="Proteomes" id="UP000199036">
    <property type="component" value="Unassembled WGS sequence"/>
</dbReference>
<accession>A0A1I4XBJ0</accession>
<protein>
    <submittedName>
        <fullName evidence="6">Site-specific recombinase</fullName>
    </submittedName>
</protein>
<comment type="subcellular location">
    <subcellularLocation>
        <location evidence="1">Membrane</location>
        <topology evidence="1">Multi-pass membrane protein</topology>
    </subcellularLocation>
</comment>
<keyword evidence="4 5" id="KW-0472">Membrane</keyword>
<dbReference type="RefSeq" id="WP_091518775.1">
    <property type="nucleotide sequence ID" value="NZ_FOVI01000002.1"/>
</dbReference>
<keyword evidence="3 5" id="KW-1133">Transmembrane helix</keyword>
<dbReference type="GO" id="GO:0016020">
    <property type="term" value="C:membrane"/>
    <property type="evidence" value="ECO:0007669"/>
    <property type="project" value="UniProtKB-SubCell"/>
</dbReference>
<evidence type="ECO:0000313" key="6">
    <source>
        <dbReference type="EMBL" id="SFN23267.1"/>
    </source>
</evidence>
<evidence type="ECO:0000256" key="2">
    <source>
        <dbReference type="ARBA" id="ARBA00022692"/>
    </source>
</evidence>
<evidence type="ECO:0000256" key="3">
    <source>
        <dbReference type="ARBA" id="ARBA00022989"/>
    </source>
</evidence>
<feature type="transmembrane region" description="Helical" evidence="5">
    <location>
        <begin position="566"/>
        <end position="586"/>
    </location>
</feature>
<evidence type="ECO:0000256" key="4">
    <source>
        <dbReference type="ARBA" id="ARBA00023136"/>
    </source>
</evidence>
<evidence type="ECO:0000256" key="1">
    <source>
        <dbReference type="ARBA" id="ARBA00004141"/>
    </source>
</evidence>
<dbReference type="InterPro" id="IPR011385">
    <property type="entry name" value="Site-sp_rcmbase"/>
</dbReference>
<dbReference type="Pfam" id="PF10136">
    <property type="entry name" value="SpecificRecomb"/>
    <property type="match status" value="1"/>
</dbReference>
<gene>
    <name evidence="6" type="ORF">SAMN05421741_102233</name>
</gene>
<feature type="transmembrane region" description="Helical" evidence="5">
    <location>
        <begin position="611"/>
        <end position="635"/>
    </location>
</feature>
<evidence type="ECO:0000313" key="7">
    <source>
        <dbReference type="Proteomes" id="UP000199036"/>
    </source>
</evidence>
<dbReference type="AlphaFoldDB" id="A0A1I4XBJ0"/>
<dbReference type="InterPro" id="IPR023271">
    <property type="entry name" value="Aquaporin-like"/>
</dbReference>
<keyword evidence="2 5" id="KW-0812">Transmembrane</keyword>
<dbReference type="STRING" id="913024.SAMN05421741_102233"/>
<name>A0A1I4XBJ0_9FLAO</name>
<sequence>MSLIKKQLTYKNVNEIFTKYIVDDQVVLQERLYFLYDLVRYYRPKNPKAVANITLRELLDHLIEFDKHRVILANYLKNILSGRSFHRMVSDAGILQDSDFLYEIRKRISAKILPYQPKRDTLEYALNQVFYKENDFVWINKIPLTELIELVEILQIKDIYSFDKADEGALSEILYAMGLLTQRMSGRSMETSILNMIPKYNHLGSPFLGFENEFLEIENRLRKGEIQFVDSNDLNYRQMVILYNQCVDLVKHAYKNSATFGITLKVNQSLLRIRQQLDRIKILMDFLVVDKSNNRIENTVKLSLKLIEYNCYKNNISKLIAESTQVVSYEITQYTAKTGEHYITETAKEFFSMFKASLGAGLVVGFLCIFKVLLSKADTSDFGFAFLYSMNYAFGFIVIYLCGFALATKQPAMTASTIIKAIEEGRKNQTSTTEQHSSFAKLFARLFRSQFIAFVGNVIMAFGVALLLIWIIDSITGINITDTKWHTLLKDSSPVHSLAIFHAGIAGVFLFLSGIISGNVSNKNKHNQVYYRIQENPFLKSTIGAYKASRLAGWLEKKWPGIISNFWFGVFMGSTHSIGIFLGLNLDIRHITFVSGNIALGAYGADFQLPWITWMWCALGLFFVGFMNFIVSFGLSLGLAFRSRNIPWTEVFSLQKSVWKHFKKHPLHFFFPPRKKKEPVITN</sequence>
<evidence type="ECO:0000256" key="5">
    <source>
        <dbReference type="SAM" id="Phobius"/>
    </source>
</evidence>
<feature type="transmembrane region" description="Helical" evidence="5">
    <location>
        <begin position="451"/>
        <end position="472"/>
    </location>
</feature>
<feature type="transmembrane region" description="Helical" evidence="5">
    <location>
        <begin position="495"/>
        <end position="516"/>
    </location>
</feature>
<dbReference type="Gene3D" id="1.20.1080.10">
    <property type="entry name" value="Glycerol uptake facilitator protein"/>
    <property type="match status" value="1"/>
</dbReference>
<feature type="transmembrane region" description="Helical" evidence="5">
    <location>
        <begin position="386"/>
        <end position="407"/>
    </location>
</feature>
<organism evidence="6 7">
    <name type="scientific">Paenimyroides ummariense</name>
    <dbReference type="NCBI Taxonomy" id="913024"/>
    <lineage>
        <taxon>Bacteria</taxon>
        <taxon>Pseudomonadati</taxon>
        <taxon>Bacteroidota</taxon>
        <taxon>Flavobacteriia</taxon>
        <taxon>Flavobacteriales</taxon>
        <taxon>Flavobacteriaceae</taxon>
        <taxon>Paenimyroides</taxon>
    </lineage>
</organism>
<keyword evidence="7" id="KW-1185">Reference proteome</keyword>
<dbReference type="OrthoDB" id="5688397at2"/>
<feature type="transmembrane region" description="Helical" evidence="5">
    <location>
        <begin position="356"/>
        <end position="374"/>
    </location>
</feature>